<accession>A0A5N1JF03</accession>
<keyword evidence="2" id="KW-1185">Reference proteome</keyword>
<proteinExistence type="predicted"/>
<dbReference type="RefSeq" id="WP_150880123.1">
    <property type="nucleotide sequence ID" value="NZ_VTWS01000006.1"/>
</dbReference>
<organism evidence="1 2">
    <name type="scientific">Larkinella humicola</name>
    <dbReference type="NCBI Taxonomy" id="2607654"/>
    <lineage>
        <taxon>Bacteria</taxon>
        <taxon>Pseudomonadati</taxon>
        <taxon>Bacteroidota</taxon>
        <taxon>Cytophagia</taxon>
        <taxon>Cytophagales</taxon>
        <taxon>Spirosomataceae</taxon>
        <taxon>Larkinella</taxon>
    </lineage>
</organism>
<dbReference type="EMBL" id="VTWS01000006">
    <property type="protein sequence ID" value="KAA9349309.1"/>
    <property type="molecule type" value="Genomic_DNA"/>
</dbReference>
<name>A0A5N1JF03_9BACT</name>
<sequence>MKDESLSPEGTYAIRFDVFEVRMSHWVEVPGIFRLADDALLFDLRGEVWSAGPIAWLSDSVVQLSVRRYPGRVSCELVLNLQVGRGVAICGTNRFEGALSALENWVRRQ</sequence>
<protein>
    <submittedName>
        <fullName evidence="1">Uncharacterized protein</fullName>
    </submittedName>
</protein>
<dbReference type="AlphaFoldDB" id="A0A5N1JF03"/>
<evidence type="ECO:0000313" key="1">
    <source>
        <dbReference type="EMBL" id="KAA9349309.1"/>
    </source>
</evidence>
<gene>
    <name evidence="1" type="ORF">F0P93_23230</name>
</gene>
<dbReference type="Proteomes" id="UP000326344">
    <property type="component" value="Unassembled WGS sequence"/>
</dbReference>
<reference evidence="1 2" key="1">
    <citation type="submission" date="2019-09" db="EMBL/GenBank/DDBJ databases">
        <title>Genome Sequence of Larkinella sp MA1.</title>
        <authorList>
            <person name="Srinivasan S."/>
        </authorList>
    </citation>
    <scope>NUCLEOTIDE SEQUENCE [LARGE SCALE GENOMIC DNA]</scope>
    <source>
        <strain evidence="1 2">MA1</strain>
    </source>
</reference>
<comment type="caution">
    <text evidence="1">The sequence shown here is derived from an EMBL/GenBank/DDBJ whole genome shotgun (WGS) entry which is preliminary data.</text>
</comment>
<evidence type="ECO:0000313" key="2">
    <source>
        <dbReference type="Proteomes" id="UP000326344"/>
    </source>
</evidence>